<protein>
    <recommendedName>
        <fullName evidence="7">SCP2 domain-containing protein</fullName>
    </recommendedName>
</protein>
<evidence type="ECO:0000313" key="6">
    <source>
        <dbReference type="Proteomes" id="UP000281084"/>
    </source>
</evidence>
<dbReference type="RefSeq" id="WP_106984770.1">
    <property type="nucleotide sequence ID" value="NZ_CP035934.2"/>
</dbReference>
<dbReference type="EMBL" id="RCHD01000011">
    <property type="protein sequence ID" value="RLL36205.1"/>
    <property type="molecule type" value="Genomic_DNA"/>
</dbReference>
<accession>A0A3A8G8B4</accession>
<evidence type="ECO:0000313" key="3">
    <source>
        <dbReference type="EMBL" id="RKG55125.1"/>
    </source>
</evidence>
<keyword evidence="2" id="KW-0812">Transmembrane</keyword>
<dbReference type="AlphaFoldDB" id="A0A3A8G8B4"/>
<proteinExistence type="predicted"/>
<organism evidence="3 6">
    <name type="scientific">Acinetobacter cumulans</name>
    <dbReference type="NCBI Taxonomy" id="2136182"/>
    <lineage>
        <taxon>Bacteria</taxon>
        <taxon>Pseudomonadati</taxon>
        <taxon>Pseudomonadota</taxon>
        <taxon>Gammaproteobacteria</taxon>
        <taxon>Moraxellales</taxon>
        <taxon>Moraxellaceae</taxon>
        <taxon>Acinetobacter</taxon>
    </lineage>
</organism>
<dbReference type="EMBL" id="RAXZ01000002">
    <property type="protein sequence ID" value="RKG55125.1"/>
    <property type="molecule type" value="Genomic_DNA"/>
</dbReference>
<sequence length="215" mass="25318">MSDAQQRKDQTHLLLTMTLIVLETVFSFILKHDRVVALQAKKFVDQKIAIKINSYIPYFDFYVQFSDHGILFDEKAPEKAVDLDVRTTLMDLIKIFIFGNRRSIKGMRIDGDIVLKDEFRDLLSLFSLPKLLSDWKHWLSEAPNDQDITASKKRIAPLLEKIDQQRSKINTLQVEVKQYKNRIKRIERRQKRINLIFTMITVLLIVLLVYNVWPA</sequence>
<evidence type="ECO:0000313" key="5">
    <source>
        <dbReference type="Proteomes" id="UP000267166"/>
    </source>
</evidence>
<evidence type="ECO:0000256" key="1">
    <source>
        <dbReference type="SAM" id="Coils"/>
    </source>
</evidence>
<reference evidence="3 6" key="2">
    <citation type="submission" date="2018-09" db="EMBL/GenBank/DDBJ databases">
        <title>The draft genome of Acinetobacter spp. strains.</title>
        <authorList>
            <person name="Qin J."/>
            <person name="Feng Y."/>
            <person name="Zong Z."/>
        </authorList>
    </citation>
    <scope>NUCLEOTIDE SEQUENCE [LARGE SCALE GENOMIC DNA]</scope>
    <source>
        <strain evidence="3 6">WCHAc060002</strain>
    </source>
</reference>
<evidence type="ECO:0000256" key="2">
    <source>
        <dbReference type="SAM" id="Phobius"/>
    </source>
</evidence>
<keyword evidence="1" id="KW-0175">Coiled coil</keyword>
<dbReference type="Proteomes" id="UP000281084">
    <property type="component" value="Unassembled WGS sequence"/>
</dbReference>
<feature type="transmembrane region" description="Helical" evidence="2">
    <location>
        <begin position="12"/>
        <end position="30"/>
    </location>
</feature>
<evidence type="ECO:0000313" key="4">
    <source>
        <dbReference type="EMBL" id="RLL36205.1"/>
    </source>
</evidence>
<name>A0A3A8G8B4_9GAMM</name>
<gene>
    <name evidence="3" type="ORF">D7V64_02050</name>
    <name evidence="4" type="ORF">D9K80_06410</name>
</gene>
<reference evidence="4 5" key="1">
    <citation type="submission" date="2018-09" db="EMBL/GenBank/DDBJ databases">
        <title>The draft genome of Acinetobacter sp. strains.</title>
        <authorList>
            <person name="Qin J."/>
            <person name="Feng Y."/>
            <person name="Zong Z."/>
        </authorList>
    </citation>
    <scope>NUCLEOTIDE SEQUENCE [LARGE SCALE GENOMIC DNA]</scope>
    <source>
        <strain evidence="4 5">WCHAc060003</strain>
    </source>
</reference>
<feature type="coiled-coil region" evidence="1">
    <location>
        <begin position="162"/>
        <end position="196"/>
    </location>
</feature>
<accession>A0A498D275</accession>
<feature type="transmembrane region" description="Helical" evidence="2">
    <location>
        <begin position="193"/>
        <end position="213"/>
    </location>
</feature>
<dbReference type="Proteomes" id="UP000267166">
    <property type="component" value="Unassembled WGS sequence"/>
</dbReference>
<keyword evidence="2" id="KW-1133">Transmembrane helix</keyword>
<evidence type="ECO:0008006" key="7">
    <source>
        <dbReference type="Google" id="ProtNLM"/>
    </source>
</evidence>
<comment type="caution">
    <text evidence="3">The sequence shown here is derived from an EMBL/GenBank/DDBJ whole genome shotgun (WGS) entry which is preliminary data.</text>
</comment>
<keyword evidence="2" id="KW-0472">Membrane</keyword>